<evidence type="ECO:0000313" key="3">
    <source>
        <dbReference type="EMBL" id="KJA15152.1"/>
    </source>
</evidence>
<feature type="compositionally biased region" description="Acidic residues" evidence="1">
    <location>
        <begin position="184"/>
        <end position="193"/>
    </location>
</feature>
<keyword evidence="2" id="KW-0472">Membrane</keyword>
<feature type="compositionally biased region" description="Basic and acidic residues" evidence="1">
    <location>
        <begin position="118"/>
        <end position="128"/>
    </location>
</feature>
<proteinExistence type="predicted"/>
<feature type="transmembrane region" description="Helical" evidence="2">
    <location>
        <begin position="345"/>
        <end position="367"/>
    </location>
</feature>
<feature type="region of interest" description="Disordered" evidence="1">
    <location>
        <begin position="612"/>
        <end position="664"/>
    </location>
</feature>
<gene>
    <name evidence="3" type="ORF">HYPSUDRAFT_72255</name>
</gene>
<name>A0A0D2KKJ2_HYPSF</name>
<accession>A0A0D2KKJ2</accession>
<dbReference type="Proteomes" id="UP000054270">
    <property type="component" value="Unassembled WGS sequence"/>
</dbReference>
<feature type="region of interest" description="Disordered" evidence="1">
    <location>
        <begin position="115"/>
        <end position="194"/>
    </location>
</feature>
<feature type="transmembrane region" description="Helical" evidence="2">
    <location>
        <begin position="34"/>
        <end position="54"/>
    </location>
</feature>
<feature type="transmembrane region" description="Helical" evidence="2">
    <location>
        <begin position="419"/>
        <end position="444"/>
    </location>
</feature>
<dbReference type="PANTHER" id="PTHR34391:SF2">
    <property type="entry name" value="TRP C-TERMINAL DOMAIN-CONTAINING PROTEIN"/>
    <property type="match status" value="1"/>
</dbReference>
<dbReference type="STRING" id="945553.A0A0D2KKJ2"/>
<reference evidence="4" key="1">
    <citation type="submission" date="2014-04" db="EMBL/GenBank/DDBJ databases">
        <title>Evolutionary Origins and Diversification of the Mycorrhizal Mutualists.</title>
        <authorList>
            <consortium name="DOE Joint Genome Institute"/>
            <consortium name="Mycorrhizal Genomics Consortium"/>
            <person name="Kohler A."/>
            <person name="Kuo A."/>
            <person name="Nagy L.G."/>
            <person name="Floudas D."/>
            <person name="Copeland A."/>
            <person name="Barry K.W."/>
            <person name="Cichocki N."/>
            <person name="Veneault-Fourrey C."/>
            <person name="LaButti K."/>
            <person name="Lindquist E.A."/>
            <person name="Lipzen A."/>
            <person name="Lundell T."/>
            <person name="Morin E."/>
            <person name="Murat C."/>
            <person name="Riley R."/>
            <person name="Ohm R."/>
            <person name="Sun H."/>
            <person name="Tunlid A."/>
            <person name="Henrissat B."/>
            <person name="Grigoriev I.V."/>
            <person name="Hibbett D.S."/>
            <person name="Martin F."/>
        </authorList>
    </citation>
    <scope>NUCLEOTIDE SEQUENCE [LARGE SCALE GENOMIC DNA]</scope>
    <source>
        <strain evidence="4">FD-334 SS-4</strain>
    </source>
</reference>
<dbReference type="GO" id="GO:0005794">
    <property type="term" value="C:Golgi apparatus"/>
    <property type="evidence" value="ECO:0007669"/>
    <property type="project" value="TreeGrafter"/>
</dbReference>
<dbReference type="AlphaFoldDB" id="A0A0D2KKJ2"/>
<keyword evidence="4" id="KW-1185">Reference proteome</keyword>
<feature type="transmembrane region" description="Helical" evidence="2">
    <location>
        <begin position="387"/>
        <end position="407"/>
    </location>
</feature>
<protein>
    <submittedName>
        <fullName evidence="3">Uncharacterized protein</fullName>
    </submittedName>
</protein>
<dbReference type="EMBL" id="KN817653">
    <property type="protein sequence ID" value="KJA15152.1"/>
    <property type="molecule type" value="Genomic_DNA"/>
</dbReference>
<dbReference type="PANTHER" id="PTHR34391">
    <property type="entry name" value="UPF0658 GOLGI APPARATUS MEMBRANE PROTEIN C1952.10C-RELATED"/>
    <property type="match status" value="1"/>
</dbReference>
<dbReference type="OrthoDB" id="2684482at2759"/>
<feature type="compositionally biased region" description="Low complexity" evidence="1">
    <location>
        <begin position="612"/>
        <end position="631"/>
    </location>
</feature>
<dbReference type="InterPro" id="IPR040410">
    <property type="entry name" value="UPF0658_Golgi"/>
</dbReference>
<evidence type="ECO:0000256" key="1">
    <source>
        <dbReference type="SAM" id="MobiDB-lite"/>
    </source>
</evidence>
<feature type="transmembrane region" description="Helical" evidence="2">
    <location>
        <begin position="302"/>
        <end position="324"/>
    </location>
</feature>
<evidence type="ECO:0000313" key="4">
    <source>
        <dbReference type="Proteomes" id="UP000054270"/>
    </source>
</evidence>
<dbReference type="OMA" id="NQIRRIY"/>
<organism evidence="3 4">
    <name type="scientific">Hypholoma sublateritium (strain FD-334 SS-4)</name>
    <dbReference type="NCBI Taxonomy" id="945553"/>
    <lineage>
        <taxon>Eukaryota</taxon>
        <taxon>Fungi</taxon>
        <taxon>Dikarya</taxon>
        <taxon>Basidiomycota</taxon>
        <taxon>Agaricomycotina</taxon>
        <taxon>Agaricomycetes</taxon>
        <taxon>Agaricomycetidae</taxon>
        <taxon>Agaricales</taxon>
        <taxon>Agaricineae</taxon>
        <taxon>Strophariaceae</taxon>
        <taxon>Hypholoma</taxon>
    </lineage>
</organism>
<keyword evidence="2" id="KW-1133">Transmembrane helix</keyword>
<keyword evidence="2" id="KW-0812">Transmembrane</keyword>
<evidence type="ECO:0000256" key="2">
    <source>
        <dbReference type="SAM" id="Phobius"/>
    </source>
</evidence>
<feature type="compositionally biased region" description="Acidic residues" evidence="1">
    <location>
        <begin position="139"/>
        <end position="163"/>
    </location>
</feature>
<feature type="transmembrane region" description="Helical" evidence="2">
    <location>
        <begin position="223"/>
        <end position="241"/>
    </location>
</feature>
<sequence length="664" mass="73042">MWGTNSRQVFKQALLCSRVKILYTRITLTRVTTLYFVFTVITCIVLSVSQGVAFRDNSEAISAIGAVIDARRVNASLVVLEQGTLRTCSSIPNQRGTDCVDILTFGSKDLQIRGVDSSSRDVEPHISEELEFISSRSDDDSEGEDLPDGESDGSDLDNGDEISQDVTGRGDVHRRKTDNKNDEEAVEGSEGLEDNISKSLDDTCITALQWVDDTIHDAQREDVVTFVFQLWLFVLALVTILNESIPHLVAGLFGHALGTAWSGYRISSTQALKTFYQNSIVSEACDGHDILGNWWDVRIRHAIPVVVMNGIALIVLFGLSYKLFSVYAKESFSRVGASAKIHRMYKVVLLFSVCLQLSAFFSTASTAMWIDKISHNSIMRLAHHSKLYLAAFIVTLVLSFPWFYLGWVCVRKECKIRFWAFMAISLIFITISTAMFTSPLYVYIFISWRLFGAMSVTAYVLAVATAGLAIICRLNYGKGLAHYLQVSDALEGMDFSPVIFSNTGNNDLEKRGSMEKRLSPATFMPPTTVHVPPGAFKFNKPLKQRGSSIYSEENGIAVYLSSSPPLISELAPAPSRLSRVASKRSVHIPYPSLKDIDTQTAEARKSKLLPALQAAAPSSVGSTTSSPTSSSLYRMGSFSSTDGSPKRVGLPANPRSAKIPSQPF</sequence>
<feature type="transmembrane region" description="Helical" evidence="2">
    <location>
        <begin position="450"/>
        <end position="472"/>
    </location>
</feature>